<dbReference type="FunFam" id="3.30.1330.10:FF:000007">
    <property type="entry name" value="Phosphoribosylformylglycinamidine synthase, putative"/>
    <property type="match status" value="1"/>
</dbReference>
<gene>
    <name evidence="15" type="ORF">CTOB1V02_LOCUS4280</name>
</gene>
<dbReference type="SUPFAM" id="SSF52317">
    <property type="entry name" value="Class I glutamine amidotransferase-like"/>
    <property type="match status" value="1"/>
</dbReference>
<dbReference type="EC" id="6.3.5.3" evidence="3"/>
<evidence type="ECO:0000313" key="15">
    <source>
        <dbReference type="EMBL" id="CAD7226361.1"/>
    </source>
</evidence>
<feature type="domain" description="PurM-like C-terminal" evidence="13">
    <location>
        <begin position="474"/>
        <end position="553"/>
    </location>
</feature>
<dbReference type="SMART" id="SM01211">
    <property type="entry name" value="GATase_5"/>
    <property type="match status" value="1"/>
</dbReference>
<evidence type="ECO:0000256" key="9">
    <source>
        <dbReference type="ARBA" id="ARBA00022842"/>
    </source>
</evidence>
<dbReference type="FunFam" id="3.90.650.10:FF:000024">
    <property type="entry name" value="Phosphoribosylformylglycinamidine synthase"/>
    <property type="match status" value="1"/>
</dbReference>
<dbReference type="CDD" id="cd01740">
    <property type="entry name" value="GATase1_FGAR_AT"/>
    <property type="match status" value="1"/>
</dbReference>
<protein>
    <recommendedName>
        <fullName evidence="3">phosphoribosylformylglycinamidine synthase</fullName>
        <ecNumber evidence="3">6.3.5.3</ecNumber>
    </recommendedName>
    <alternativeName>
        <fullName evidence="12">Formylglycinamide ribonucleotide amidotransferase</fullName>
    </alternativeName>
    <alternativeName>
        <fullName evidence="11">Formylglycinamide ribotide amidotransferase</fullName>
    </alternativeName>
</protein>
<evidence type="ECO:0000259" key="13">
    <source>
        <dbReference type="Pfam" id="PF02769"/>
    </source>
</evidence>
<evidence type="ECO:0000256" key="8">
    <source>
        <dbReference type="ARBA" id="ARBA00022840"/>
    </source>
</evidence>
<dbReference type="GO" id="GO:0004642">
    <property type="term" value="F:phosphoribosylformylglycinamidine synthase activity"/>
    <property type="evidence" value="ECO:0007669"/>
    <property type="project" value="UniProtKB-EC"/>
</dbReference>
<dbReference type="Pfam" id="PF22689">
    <property type="entry name" value="FGAR-AT_PurM_N-like"/>
    <property type="match status" value="1"/>
</dbReference>
<dbReference type="SUPFAM" id="SSF55326">
    <property type="entry name" value="PurM N-terminal domain-like"/>
    <property type="match status" value="1"/>
</dbReference>
<dbReference type="InterPro" id="IPR010918">
    <property type="entry name" value="PurM-like_C_dom"/>
</dbReference>
<dbReference type="SUPFAM" id="SSF56042">
    <property type="entry name" value="PurM C-terminal domain-like"/>
    <property type="match status" value="2"/>
</dbReference>
<name>A0A7R8W7G5_9CRUS</name>
<evidence type="ECO:0000256" key="12">
    <source>
        <dbReference type="ARBA" id="ARBA00032632"/>
    </source>
</evidence>
<dbReference type="InterPro" id="IPR055181">
    <property type="entry name" value="FGAR-AT_PurM_N-like"/>
</dbReference>
<dbReference type="GO" id="GO:0005524">
    <property type="term" value="F:ATP binding"/>
    <property type="evidence" value="ECO:0007669"/>
    <property type="project" value="UniProtKB-KW"/>
</dbReference>
<evidence type="ECO:0000259" key="14">
    <source>
        <dbReference type="Pfam" id="PF22689"/>
    </source>
</evidence>
<dbReference type="PANTHER" id="PTHR10099:SF1">
    <property type="entry name" value="PHOSPHORIBOSYLFORMYLGLYCINAMIDINE SYNTHASE"/>
    <property type="match status" value="1"/>
</dbReference>
<evidence type="ECO:0000256" key="11">
    <source>
        <dbReference type="ARBA" id="ARBA00029823"/>
    </source>
</evidence>
<evidence type="ECO:0000256" key="5">
    <source>
        <dbReference type="ARBA" id="ARBA00022723"/>
    </source>
</evidence>
<dbReference type="GO" id="GO:0046872">
    <property type="term" value="F:metal ion binding"/>
    <property type="evidence" value="ECO:0007669"/>
    <property type="project" value="UniProtKB-KW"/>
</dbReference>
<keyword evidence="9" id="KW-0460">Magnesium</keyword>
<dbReference type="PROSITE" id="PS51273">
    <property type="entry name" value="GATASE_TYPE_1"/>
    <property type="match status" value="1"/>
</dbReference>
<evidence type="ECO:0000256" key="7">
    <source>
        <dbReference type="ARBA" id="ARBA00022755"/>
    </source>
</evidence>
<evidence type="ECO:0000256" key="3">
    <source>
        <dbReference type="ARBA" id="ARBA00012747"/>
    </source>
</evidence>
<dbReference type="EMBL" id="OB660810">
    <property type="protein sequence ID" value="CAD7226361.1"/>
    <property type="molecule type" value="Genomic_DNA"/>
</dbReference>
<evidence type="ECO:0000256" key="1">
    <source>
        <dbReference type="ARBA" id="ARBA00004920"/>
    </source>
</evidence>
<keyword evidence="4" id="KW-0436">Ligase</keyword>
<organism evidence="15">
    <name type="scientific">Cyprideis torosa</name>
    <dbReference type="NCBI Taxonomy" id="163714"/>
    <lineage>
        <taxon>Eukaryota</taxon>
        <taxon>Metazoa</taxon>
        <taxon>Ecdysozoa</taxon>
        <taxon>Arthropoda</taxon>
        <taxon>Crustacea</taxon>
        <taxon>Oligostraca</taxon>
        <taxon>Ostracoda</taxon>
        <taxon>Podocopa</taxon>
        <taxon>Podocopida</taxon>
        <taxon>Cytherocopina</taxon>
        <taxon>Cytheroidea</taxon>
        <taxon>Cytherideidae</taxon>
        <taxon>Cyprideis</taxon>
    </lineage>
</organism>
<evidence type="ECO:0000256" key="4">
    <source>
        <dbReference type="ARBA" id="ARBA00022598"/>
    </source>
</evidence>
<dbReference type="Pfam" id="PF02769">
    <property type="entry name" value="AIRS_C"/>
    <property type="match status" value="2"/>
</dbReference>
<evidence type="ECO:0000256" key="10">
    <source>
        <dbReference type="ARBA" id="ARBA00022962"/>
    </source>
</evidence>
<evidence type="ECO:0000256" key="2">
    <source>
        <dbReference type="ARBA" id="ARBA00008608"/>
    </source>
</evidence>
<dbReference type="GO" id="GO:0006164">
    <property type="term" value="P:purine nucleotide biosynthetic process"/>
    <property type="evidence" value="ECO:0007669"/>
    <property type="project" value="UniProtKB-KW"/>
</dbReference>
<evidence type="ECO:0000256" key="6">
    <source>
        <dbReference type="ARBA" id="ARBA00022741"/>
    </source>
</evidence>
<reference evidence="15" key="1">
    <citation type="submission" date="2020-11" db="EMBL/GenBank/DDBJ databases">
        <authorList>
            <person name="Tran Van P."/>
        </authorList>
    </citation>
    <scope>NUCLEOTIDE SEQUENCE</scope>
</reference>
<dbReference type="CDD" id="cd02204">
    <property type="entry name" value="PurL_repeat2"/>
    <property type="match status" value="1"/>
</dbReference>
<comment type="pathway">
    <text evidence="1">Purine metabolism; IMP biosynthesis via de novo pathway; 5-amino-1-(5-phospho-D-ribosyl)imidazole from N(2)-formyl-N(1)-(5-phospho-D-ribosyl)glycinamide: step 1/2.</text>
</comment>
<dbReference type="InterPro" id="IPR029062">
    <property type="entry name" value="Class_I_gatase-like"/>
</dbReference>
<dbReference type="InterPro" id="IPR036676">
    <property type="entry name" value="PurM-like_C_sf"/>
</dbReference>
<accession>A0A7R8W7G5</accession>
<dbReference type="InterPro" id="IPR036921">
    <property type="entry name" value="PurM-like_N_sf"/>
</dbReference>
<dbReference type="Gene3D" id="3.90.650.10">
    <property type="entry name" value="PurM-like C-terminal domain"/>
    <property type="match status" value="2"/>
</dbReference>
<dbReference type="Gene3D" id="3.40.50.880">
    <property type="match status" value="1"/>
</dbReference>
<dbReference type="PANTHER" id="PTHR10099">
    <property type="entry name" value="PHOSPHORIBOSYLFORMYLGLYCINAMIDINE SYNTHASE"/>
    <property type="match status" value="1"/>
</dbReference>
<sequence length="924" mass="100266">MQPYYWLSVRSCQVSSEFCTLMMRSCCLMVNGERREWIKPIMFTGGIGAIDSNLVNKLSPEPGMSLVKLGGPPFRIGVGGGSASSVQVQGESARDAALDFGAVQRGDPEMEQRMNRVVRACIERREANPILAIHDQGAGGNGNVLKELCYPVGALVETKNFSLGDPTLTTLELWGAEYQESNAILSDEEGLKTLYGICHRERCPVDVVGKITGDGKIRVKASSDPPADVEKEQLAVDLNLELVLGKMPNKRFELYSSEKCLKTLTLSSSMPVIEVLSRVLRLPSVASKRWLTNKVDRSVTGLVAQQQCVGPFHTPLADVSVVALSHFETVGGATSIGEQPIKMLVNPAAGARMTSAEAMANLCMAEISCIKDVKCSGNWMWAAKLPGEGADLYAACEAMCTLMSQWGVAVDGGKDSLGMAARVADHTVKAPGSLVVSAYAPCPDIQRVLTPDLKGPLKGMETSLVLVKPSSKWRTGGSALAQCFGQIGDEVPDIHDAASFLESFNGIQKALKDGLLLSGHDVSDGGLIVTVCEMAFGGYCGLEVELTKGVAPLDVCFAEEAAWVLEVKTTELERSLATIPHSEYIGVTREWGHQSKIEVCSGGKVLLDVRMVDLLRSWEETSYHLEMQQCQEACADDEFASHAERRKPTWKIPFSEPTVVSRIPAGVTGPLVMVLREEGSNGDREMAAAFALAGFTVCDATTSDLIDGRMSLSGDRLRGLVFPGGFSYADVLGSARGWAASLLFHAKIRTELEAFRHRKNTFSLGVCNGCQLMAQLGWIGSDVQLVSNVSGRFESRFATIKIPEKNKSVLLTGMEGMVFGVWIAHAEGRFLVENSAQHRACVALQYTDDEAIVTERYPFNPNGSASGIAGMCSEDGRHLAIMPHPERCVWNWQLPYNIPANQSWKTSPWLKLFLNAFTWVMDNK</sequence>
<keyword evidence="6" id="KW-0547">Nucleotide-binding</keyword>
<keyword evidence="10" id="KW-0315">Glutamine amidotransferase</keyword>
<keyword evidence="5" id="KW-0479">Metal-binding</keyword>
<proteinExistence type="inferred from homology"/>
<keyword evidence="7" id="KW-0658">Purine biosynthesis</keyword>
<comment type="similarity">
    <text evidence="2">In the N-terminal section; belongs to the FGAMS family.</text>
</comment>
<feature type="domain" description="PurM-like C-terminal" evidence="13">
    <location>
        <begin position="61"/>
        <end position="220"/>
    </location>
</feature>
<dbReference type="Gene3D" id="3.30.1330.10">
    <property type="entry name" value="PurM-like, N-terminal domain"/>
    <property type="match status" value="1"/>
</dbReference>
<dbReference type="AlphaFoldDB" id="A0A7R8W7G5"/>
<dbReference type="NCBIfam" id="NF003672">
    <property type="entry name" value="PRK05297.1"/>
    <property type="match status" value="1"/>
</dbReference>
<keyword evidence="8" id="KW-0067">ATP-binding</keyword>
<feature type="domain" description="FGAR-AT PurM N-terminal-like" evidence="14">
    <location>
        <begin position="287"/>
        <end position="441"/>
    </location>
</feature>
<dbReference type="GO" id="GO:0005737">
    <property type="term" value="C:cytoplasm"/>
    <property type="evidence" value="ECO:0007669"/>
    <property type="project" value="TreeGrafter"/>
</dbReference>
<dbReference type="OrthoDB" id="6666987at2759"/>
<dbReference type="Pfam" id="PF13507">
    <property type="entry name" value="GATase_5"/>
    <property type="match status" value="1"/>
</dbReference>